<dbReference type="PATRIC" id="fig|1631356.3.peg.3815"/>
<dbReference type="GO" id="GO:0006265">
    <property type="term" value="P:DNA topological change"/>
    <property type="evidence" value="ECO:0007669"/>
    <property type="project" value="UniProtKB-UniRule"/>
</dbReference>
<comment type="subcellular location">
    <subcellularLocation>
        <location evidence="9">Cytoplasm</location>
    </subcellularLocation>
</comment>
<dbReference type="InterPro" id="IPR006691">
    <property type="entry name" value="GyrA/parC_rep"/>
</dbReference>
<reference evidence="14" key="1">
    <citation type="submission" date="2015-03" db="EMBL/GenBank/DDBJ databases">
        <title>Luteipulveratus halotolerans sp. nov., a novel actinobacterium (Dermacoccaceae) from Sarawak, Malaysia.</title>
        <authorList>
            <person name="Juboi H."/>
            <person name="Basik A."/>
            <person name="Shamsul S.S."/>
            <person name="Arnold P."/>
            <person name="Schmitt E.K."/>
            <person name="Sanglier J.-J."/>
            <person name="Yeo T."/>
        </authorList>
    </citation>
    <scope>NUCLEOTIDE SEQUENCE [LARGE SCALE GENOMIC DNA]</scope>
    <source>
        <strain evidence="14">C296001</strain>
    </source>
</reference>
<comment type="subunit">
    <text evidence="9">Heterotetramer, composed of two GyrA and two GyrB chains. In the heterotetramer, GyrA contains the active site tyrosine that forms a transient covalent intermediate with DNA, while GyrB binds cofactors and catalyzes ATP hydrolysis.</text>
</comment>
<comment type="function">
    <text evidence="9">A type II topoisomerase that negatively supercoils closed circular double-stranded (ds) DNA in an ATP-dependent manner to modulate DNA topology and maintain chromosomes in an underwound state. Negative supercoiling favors strand separation, and DNA replication, transcription, recombination and repair, all of which involve strand separation. Also able to catalyze the interconversion of other topological isomers of dsDNA rings, including catenanes and knotted rings. Type II topoisomerases break and join 2 DNA strands simultaneously in an ATP-dependent manner.</text>
</comment>
<evidence type="ECO:0000313" key="14">
    <source>
        <dbReference type="Proteomes" id="UP000037397"/>
    </source>
</evidence>
<dbReference type="GO" id="GO:0034335">
    <property type="term" value="F:DNA negative supercoiling activity"/>
    <property type="evidence" value="ECO:0007669"/>
    <property type="project" value="UniProtKB-ARBA"/>
</dbReference>
<dbReference type="GO" id="GO:0006261">
    <property type="term" value="P:DNA-templated DNA replication"/>
    <property type="evidence" value="ECO:0007669"/>
    <property type="project" value="UniProtKB-UniRule"/>
</dbReference>
<dbReference type="GO" id="GO:0005694">
    <property type="term" value="C:chromosome"/>
    <property type="evidence" value="ECO:0007669"/>
    <property type="project" value="InterPro"/>
</dbReference>
<dbReference type="InterPro" id="IPR013760">
    <property type="entry name" value="Topo_IIA-like_dom_sf"/>
</dbReference>
<accession>A0A0L6CMI9</accession>
<evidence type="ECO:0000256" key="5">
    <source>
        <dbReference type="ARBA" id="ARBA00023029"/>
    </source>
</evidence>
<dbReference type="SMART" id="SM00434">
    <property type="entry name" value="TOP4c"/>
    <property type="match status" value="1"/>
</dbReference>
<keyword evidence="6 9" id="KW-0238">DNA-binding</keyword>
<dbReference type="CDD" id="cd00187">
    <property type="entry name" value="TOP4c"/>
    <property type="match status" value="1"/>
</dbReference>
<dbReference type="RefSeq" id="WP_050671270.1">
    <property type="nucleotide sequence ID" value="NZ_LAIR01000002.1"/>
</dbReference>
<dbReference type="GO" id="GO:0005737">
    <property type="term" value="C:cytoplasm"/>
    <property type="evidence" value="ECO:0007669"/>
    <property type="project" value="UniProtKB-SubCell"/>
</dbReference>
<protein>
    <recommendedName>
        <fullName evidence="9">DNA gyrase subunit A</fullName>
        <ecNumber evidence="9">5.6.2.2</ecNumber>
    </recommendedName>
</protein>
<feature type="region of interest" description="Disordered" evidence="11">
    <location>
        <begin position="828"/>
        <end position="873"/>
    </location>
</feature>
<dbReference type="SUPFAM" id="SSF56719">
    <property type="entry name" value="Type II DNA topoisomerase"/>
    <property type="match status" value="1"/>
</dbReference>
<keyword evidence="4 9" id="KW-0067">ATP-binding</keyword>
<dbReference type="HAMAP" id="MF_01897">
    <property type="entry name" value="GyrA"/>
    <property type="match status" value="1"/>
</dbReference>
<comment type="subunit">
    <text evidence="8">Heterotetramer composed of ParC and ParE.</text>
</comment>
<evidence type="ECO:0000256" key="10">
    <source>
        <dbReference type="PROSITE-ProRule" id="PRU01384"/>
    </source>
</evidence>
<evidence type="ECO:0000256" key="1">
    <source>
        <dbReference type="ARBA" id="ARBA00000185"/>
    </source>
</evidence>
<gene>
    <name evidence="9" type="primary">gyrA</name>
    <name evidence="13" type="ORF">VV01_19080</name>
</gene>
<dbReference type="InterPro" id="IPR035516">
    <property type="entry name" value="Gyrase/topoIV_suA_C"/>
</dbReference>
<keyword evidence="14" id="KW-1185">Reference proteome</keyword>
<dbReference type="STRING" id="1631356.VV01_19080"/>
<dbReference type="EC" id="5.6.2.2" evidence="9"/>
<comment type="catalytic activity">
    <reaction evidence="1 9 10">
        <text>ATP-dependent breakage, passage and rejoining of double-stranded DNA.</text>
        <dbReference type="EC" id="5.6.2.2"/>
    </reaction>
</comment>
<evidence type="ECO:0000256" key="9">
    <source>
        <dbReference type="HAMAP-Rule" id="MF_01897"/>
    </source>
</evidence>
<evidence type="ECO:0000256" key="6">
    <source>
        <dbReference type="ARBA" id="ARBA00023125"/>
    </source>
</evidence>
<evidence type="ECO:0000256" key="2">
    <source>
        <dbReference type="ARBA" id="ARBA00008263"/>
    </source>
</evidence>
<dbReference type="NCBIfam" id="TIGR01063">
    <property type="entry name" value="gyrA"/>
    <property type="match status" value="1"/>
</dbReference>
<evidence type="ECO:0000256" key="11">
    <source>
        <dbReference type="SAM" id="MobiDB-lite"/>
    </source>
</evidence>
<dbReference type="InterPro" id="IPR013758">
    <property type="entry name" value="Topo_IIA_A/C_ab"/>
</dbReference>
<feature type="domain" description="Topo IIA-type catalytic" evidence="12">
    <location>
        <begin position="52"/>
        <end position="520"/>
    </location>
</feature>
<dbReference type="InterPro" id="IPR013757">
    <property type="entry name" value="Topo_IIA_A_a_sf"/>
</dbReference>
<dbReference type="FunFam" id="2.120.10.90:FF:000005">
    <property type="entry name" value="DNA topoisomerase 4 subunit A"/>
    <property type="match status" value="1"/>
</dbReference>
<organism evidence="13 14">
    <name type="scientific">Luteipulveratus halotolerans</name>
    <dbReference type="NCBI Taxonomy" id="1631356"/>
    <lineage>
        <taxon>Bacteria</taxon>
        <taxon>Bacillati</taxon>
        <taxon>Actinomycetota</taxon>
        <taxon>Actinomycetes</taxon>
        <taxon>Micrococcales</taxon>
        <taxon>Dermacoccaceae</taxon>
        <taxon>Luteipulveratus</taxon>
    </lineage>
</organism>
<dbReference type="GO" id="GO:0003677">
    <property type="term" value="F:DNA binding"/>
    <property type="evidence" value="ECO:0007669"/>
    <property type="project" value="UniProtKB-UniRule"/>
</dbReference>
<evidence type="ECO:0000256" key="8">
    <source>
        <dbReference type="ARBA" id="ARBA00063644"/>
    </source>
</evidence>
<dbReference type="Gene3D" id="1.10.268.10">
    <property type="entry name" value="Topoisomerase, domain 3"/>
    <property type="match status" value="1"/>
</dbReference>
<keyword evidence="9" id="KW-0963">Cytoplasm</keyword>
<evidence type="ECO:0000256" key="4">
    <source>
        <dbReference type="ARBA" id="ARBA00022840"/>
    </source>
</evidence>
<comment type="miscellaneous">
    <text evidence="9">Few gyrases are as efficient as E.coli at forming negative supercoils. Not all organisms have 2 type II topoisomerases; in organisms with a single type II topoisomerase this enzyme also has to decatenate newly replicated chromosomes.</text>
</comment>
<dbReference type="Gene3D" id="3.30.1360.40">
    <property type="match status" value="1"/>
</dbReference>
<evidence type="ECO:0000259" key="12">
    <source>
        <dbReference type="PROSITE" id="PS52040"/>
    </source>
</evidence>
<dbReference type="EMBL" id="LAIR01000002">
    <property type="protein sequence ID" value="KNX38768.1"/>
    <property type="molecule type" value="Genomic_DNA"/>
</dbReference>
<dbReference type="PANTHER" id="PTHR43493:SF5">
    <property type="entry name" value="DNA GYRASE SUBUNIT A, CHLOROPLASTIC_MITOCHONDRIAL"/>
    <property type="match status" value="1"/>
</dbReference>
<dbReference type="GO" id="GO:0005524">
    <property type="term" value="F:ATP binding"/>
    <property type="evidence" value="ECO:0007669"/>
    <property type="project" value="UniProtKB-UniRule"/>
</dbReference>
<evidence type="ECO:0000256" key="3">
    <source>
        <dbReference type="ARBA" id="ARBA00022741"/>
    </source>
</evidence>
<dbReference type="Pfam" id="PF00521">
    <property type="entry name" value="DNA_topoisoIV"/>
    <property type="match status" value="1"/>
</dbReference>
<dbReference type="PANTHER" id="PTHR43493">
    <property type="entry name" value="DNA GYRASE/TOPOISOMERASE SUBUNIT A"/>
    <property type="match status" value="1"/>
</dbReference>
<dbReference type="InterPro" id="IPR002205">
    <property type="entry name" value="Topo_IIA_dom_A"/>
</dbReference>
<dbReference type="InterPro" id="IPR050220">
    <property type="entry name" value="Type_II_DNA_Topoisomerases"/>
</dbReference>
<comment type="caution">
    <text evidence="13">The sequence shown here is derived from an EMBL/GenBank/DDBJ whole genome shotgun (WGS) entry which is preliminary data.</text>
</comment>
<keyword evidence="5 9" id="KW-0799">Topoisomerase</keyword>
<keyword evidence="7 9" id="KW-0413">Isomerase</keyword>
<sequence>MTDDMPPTEGEGPVVDENGVVVGNRVDPVDINTEMQRSYIDYAMAVIVSRALPDVRDGLKPVHRRIVYAMYDGGYRPDRGYNKCSRVVGDVMGQYHPHGDTAIYDAMVRLVQPWSMRYPLVDGQGNFGSPGNDGAAAPRYTECRMAPLAMELVRDIDKDTVDFEPNYDGKTMQPSVLPARFPNLLVNGSAGIAVGMATQIPPHNLREVAAGAQWFLDHHEATREELLEELIKIIPGPDFPTGALIMGHKGIEQAYRTGRGSITMRAVVEVEEIQGRTCLVVSELPYQVNPDSLAEKIAMLVKDGKVAGIADLRDETSGRTGQRLVIVLKRDAVAKVVLNNLYKHTQLQQTFGANMLALVDGVPRTLPISAFIRYWVEHQIDVIVRRTTFLLNKYEADIHILRGLLKALDMLDEVIALIRRSSSAEVAREGLKELLGVDDIQARAILDMQLRQLAALERQKLIDRHDELQELIDDCKDILAKPERQRQIVKDELAEITDKFGDDRRTKIVPFDGDMNVEDLIPEEDVVVTITRGGYAKRTKTTEYRSQRRGGKGVRGAQLRGDDVVEHFFTSSTHNWLLFFTNLGRVYRVKAYELPEGSRDAKGQHVANLLEFQPGEQIAQVRSIKNYEDQPYLLLATRNGLVKKSRLPDYDSPRSGGLIAVNLRDGDELVGAALASSSDDVLLVSRKGQSVRFNATDETLRPMGRATSGVTGMKFRDGDELLSMNVVREGEDPDVFVVFENGLAKRTAASDYPTKGRATLGVKVAQLSDRGGDLVGALTVSEDDEVMVVMEKGKIVRSRVDEVRRTGRSTMGVQFATPAKGDSIVAVARNTEREVEKEVDDGVPSDASTTPEDTASPAEPESSGGSSEAGDDE</sequence>
<dbReference type="Proteomes" id="UP000037397">
    <property type="component" value="Unassembled WGS sequence"/>
</dbReference>
<dbReference type="FunFam" id="1.10.268.10:FF:000001">
    <property type="entry name" value="DNA gyrase subunit A"/>
    <property type="match status" value="1"/>
</dbReference>
<dbReference type="FunFam" id="3.90.199.10:FF:000001">
    <property type="entry name" value="DNA gyrase subunit A"/>
    <property type="match status" value="1"/>
</dbReference>
<dbReference type="PROSITE" id="PS52040">
    <property type="entry name" value="TOPO_IIA"/>
    <property type="match status" value="1"/>
</dbReference>
<evidence type="ECO:0000256" key="7">
    <source>
        <dbReference type="ARBA" id="ARBA00023235"/>
    </source>
</evidence>
<dbReference type="Pfam" id="PF03989">
    <property type="entry name" value="DNA_gyraseA_C"/>
    <property type="match status" value="6"/>
</dbReference>
<proteinExistence type="inferred from homology"/>
<dbReference type="Gene3D" id="3.90.199.10">
    <property type="entry name" value="Topoisomerase II, domain 5"/>
    <property type="match status" value="1"/>
</dbReference>
<dbReference type="Gene3D" id="2.120.10.90">
    <property type="entry name" value="DNA gyrase/topoisomerase IV, subunit A, C-terminal"/>
    <property type="match status" value="1"/>
</dbReference>
<dbReference type="SUPFAM" id="SSF101904">
    <property type="entry name" value="GyrA/ParC C-terminal domain-like"/>
    <property type="match status" value="1"/>
</dbReference>
<dbReference type="NCBIfam" id="NF004044">
    <property type="entry name" value="PRK05561.1"/>
    <property type="match status" value="1"/>
</dbReference>
<dbReference type="NCBIfam" id="NF004043">
    <property type="entry name" value="PRK05560.1"/>
    <property type="match status" value="1"/>
</dbReference>
<comment type="similarity">
    <text evidence="2 9">Belongs to the type II topoisomerase GyrA/ParC subunit family.</text>
</comment>
<name>A0A0L6CMI9_9MICO</name>
<dbReference type="OrthoDB" id="9806486at2"/>
<dbReference type="InterPro" id="IPR005743">
    <property type="entry name" value="GyrA"/>
</dbReference>
<feature type="compositionally biased region" description="Low complexity" evidence="11">
    <location>
        <begin position="855"/>
        <end position="873"/>
    </location>
</feature>
<dbReference type="GO" id="GO:0009330">
    <property type="term" value="C:DNA topoisomerase type II (double strand cut, ATP-hydrolyzing) complex"/>
    <property type="evidence" value="ECO:0007669"/>
    <property type="project" value="TreeGrafter"/>
</dbReference>
<dbReference type="AlphaFoldDB" id="A0A0L6CMI9"/>
<feature type="active site" description="O-(5'-phospho-DNA)-tyrosine intermediate" evidence="9 10">
    <location>
        <position position="140"/>
    </location>
</feature>
<evidence type="ECO:0000313" key="13">
    <source>
        <dbReference type="EMBL" id="KNX38768.1"/>
    </source>
</evidence>
<keyword evidence="3 9" id="KW-0547">Nucleotide-binding</keyword>
<dbReference type="FunFam" id="3.30.1360.40:FF:000002">
    <property type="entry name" value="DNA gyrase subunit A"/>
    <property type="match status" value="1"/>
</dbReference>
<feature type="short sequence motif" description="GyrA-box" evidence="9">
    <location>
        <begin position="547"/>
        <end position="553"/>
    </location>
</feature>